<accession>O67143</accession>
<evidence type="ECO:0000313" key="1">
    <source>
        <dbReference type="EMBL" id="AAC07114.1"/>
    </source>
</evidence>
<sequence length="124" mass="14380">MNFFRIKRLLTMDRRDFLKGASALGLSFTLSSFSFSSRKVTFSYDVDLPYKGEACPWLPVPINTDYQRVLDLRFEGTYRRAGIYRDKVYGSPTLYAEFPRGESKKVLKLEVSVEFSPRRVSLVD</sequence>
<dbReference type="PIR" id="D70389">
    <property type="entry name" value="D70389"/>
</dbReference>
<dbReference type="EMBL" id="AE000657">
    <property type="protein sequence ID" value="AAC07114.1"/>
    <property type="molecule type" value="Genomic_DNA"/>
</dbReference>
<dbReference type="EnsemblBacteria" id="AAC07114">
    <property type="protein sequence ID" value="AAC07114"/>
    <property type="gene ID" value="aq_1036"/>
</dbReference>
<dbReference type="eggNOG" id="COG1305">
    <property type="taxonomic scope" value="Bacteria"/>
</dbReference>
<proteinExistence type="predicted"/>
<dbReference type="NCBIfam" id="TIGR01409">
    <property type="entry name" value="TAT_signal_seq"/>
    <property type="match status" value="1"/>
</dbReference>
<gene>
    <name evidence="1" type="ordered locus">aq_1036</name>
</gene>
<dbReference type="InterPro" id="IPR019546">
    <property type="entry name" value="TAT_signal_bac_arc"/>
</dbReference>
<organism evidence="1 2">
    <name type="scientific">Aquifex aeolicus (strain VF5)</name>
    <dbReference type="NCBI Taxonomy" id="224324"/>
    <lineage>
        <taxon>Bacteria</taxon>
        <taxon>Pseudomonadati</taxon>
        <taxon>Aquificota</taxon>
        <taxon>Aquificia</taxon>
        <taxon>Aquificales</taxon>
        <taxon>Aquificaceae</taxon>
        <taxon>Aquifex</taxon>
    </lineage>
</organism>
<protein>
    <recommendedName>
        <fullName evidence="3">Twin-arginine translocation signal domain-containing protein</fullName>
    </recommendedName>
</protein>
<dbReference type="InParanoid" id="O67143"/>
<evidence type="ECO:0008006" key="3">
    <source>
        <dbReference type="Google" id="ProtNLM"/>
    </source>
</evidence>
<dbReference type="STRING" id="224324.aq_1036"/>
<name>O67143_AQUAE</name>
<dbReference type="AlphaFoldDB" id="O67143"/>
<keyword evidence="2" id="KW-1185">Reference proteome</keyword>
<dbReference type="KEGG" id="aae:aq_1036"/>
<evidence type="ECO:0000313" key="2">
    <source>
        <dbReference type="Proteomes" id="UP000000798"/>
    </source>
</evidence>
<dbReference type="HOGENOM" id="CLU_1999152_0_0_0"/>
<dbReference type="Proteomes" id="UP000000798">
    <property type="component" value="Chromosome"/>
</dbReference>
<reference evidence="1 2" key="1">
    <citation type="journal article" date="1998" name="Nature">
        <title>The complete genome of the hyperthermophilic bacterium Aquifex aeolicus.</title>
        <authorList>
            <person name="Deckert G."/>
            <person name="Warren P.V."/>
            <person name="Gaasterland T."/>
            <person name="Young W.G."/>
            <person name="Lenox A.L."/>
            <person name="Graham D.E."/>
            <person name="Overbeek R."/>
            <person name="Snead M.A."/>
            <person name="Keller M."/>
            <person name="Aujay M."/>
            <person name="Huber R."/>
            <person name="Feldman R.A."/>
            <person name="Short J.M."/>
            <person name="Olson G.J."/>
            <person name="Swanson R.V."/>
        </authorList>
    </citation>
    <scope>NUCLEOTIDE SEQUENCE [LARGE SCALE GENOMIC DNA]</scope>
    <source>
        <strain evidence="1 2">VF5</strain>
    </source>
</reference>